<dbReference type="GO" id="GO:0010100">
    <property type="term" value="P:negative regulation of photomorphogenesis"/>
    <property type="evidence" value="ECO:0007669"/>
    <property type="project" value="InterPro"/>
</dbReference>
<evidence type="ECO:0000256" key="1">
    <source>
        <dbReference type="SAM" id="Phobius"/>
    </source>
</evidence>
<proteinExistence type="predicted"/>
<reference evidence="2 3" key="1">
    <citation type="submission" date="2021-09" db="EMBL/GenBank/DDBJ databases">
        <title>Genomic insights and catalytic innovation underlie evolution of tropane alkaloids biosynthesis.</title>
        <authorList>
            <person name="Wang Y.-J."/>
            <person name="Tian T."/>
            <person name="Huang J.-P."/>
            <person name="Huang S.-X."/>
        </authorList>
    </citation>
    <scope>NUCLEOTIDE SEQUENCE [LARGE SCALE GENOMIC DNA]</scope>
    <source>
        <strain evidence="2">KIB-2018</strain>
        <tissue evidence="2">Leaf</tissue>
    </source>
</reference>
<dbReference type="InterPro" id="IPR039324">
    <property type="entry name" value="SHW1"/>
</dbReference>
<sequence>MLELTMSGAIPLSLHSALIFPQPTELRRSLPFHVQSLSLTHQLFHSHSQFYPYKCLSTVICGYSKLDGEDPDGIGEVFFDGNDIIEDESDEDEETESSIDLLVRFLHSMFKKLSKRAKKACRSLLPSALSPQLVYFILSLVYFAVDGFLLLAGLSLVKAVLEVACTLGSTVFAVILLLRVVWAAISYSQSSGNSYGTTQPVG</sequence>
<keyword evidence="1" id="KW-1133">Transmembrane helix</keyword>
<name>A0AAV8T2K8_9ROSI</name>
<evidence type="ECO:0000313" key="3">
    <source>
        <dbReference type="Proteomes" id="UP001159364"/>
    </source>
</evidence>
<feature type="transmembrane region" description="Helical" evidence="1">
    <location>
        <begin position="133"/>
        <end position="157"/>
    </location>
</feature>
<gene>
    <name evidence="2" type="ORF">K2173_022029</name>
</gene>
<dbReference type="PANTHER" id="PTHR35474:SF3">
    <property type="entry name" value="PROTEIN SHORT HYPOCOTYL IN WHITE LIGHT 1"/>
    <property type="match status" value="1"/>
</dbReference>
<protein>
    <submittedName>
        <fullName evidence="2">Uncharacterized protein</fullName>
    </submittedName>
</protein>
<dbReference type="AlphaFoldDB" id="A0AAV8T2K8"/>
<keyword evidence="1" id="KW-0812">Transmembrane</keyword>
<evidence type="ECO:0000313" key="2">
    <source>
        <dbReference type="EMBL" id="KAJ8760991.1"/>
    </source>
</evidence>
<keyword evidence="1" id="KW-0472">Membrane</keyword>
<accession>A0AAV8T2K8</accession>
<dbReference type="EMBL" id="JAIWQS010000007">
    <property type="protein sequence ID" value="KAJ8760991.1"/>
    <property type="molecule type" value="Genomic_DNA"/>
</dbReference>
<feature type="transmembrane region" description="Helical" evidence="1">
    <location>
        <begin position="164"/>
        <end position="185"/>
    </location>
</feature>
<dbReference type="Proteomes" id="UP001159364">
    <property type="component" value="Linkage Group LG07"/>
</dbReference>
<dbReference type="GO" id="GO:0009787">
    <property type="term" value="P:regulation of abscisic acid-activated signaling pathway"/>
    <property type="evidence" value="ECO:0007669"/>
    <property type="project" value="InterPro"/>
</dbReference>
<organism evidence="2 3">
    <name type="scientific">Erythroxylum novogranatense</name>
    <dbReference type="NCBI Taxonomy" id="1862640"/>
    <lineage>
        <taxon>Eukaryota</taxon>
        <taxon>Viridiplantae</taxon>
        <taxon>Streptophyta</taxon>
        <taxon>Embryophyta</taxon>
        <taxon>Tracheophyta</taxon>
        <taxon>Spermatophyta</taxon>
        <taxon>Magnoliopsida</taxon>
        <taxon>eudicotyledons</taxon>
        <taxon>Gunneridae</taxon>
        <taxon>Pentapetalae</taxon>
        <taxon>rosids</taxon>
        <taxon>fabids</taxon>
        <taxon>Malpighiales</taxon>
        <taxon>Erythroxylaceae</taxon>
        <taxon>Erythroxylum</taxon>
    </lineage>
</organism>
<keyword evidence="3" id="KW-1185">Reference proteome</keyword>
<dbReference type="PANTHER" id="PTHR35474">
    <property type="entry name" value="ATP PHOSPHORIBOSYLTRANSFERASE REGULATORY SUBUNIT"/>
    <property type="match status" value="1"/>
</dbReference>
<comment type="caution">
    <text evidence="2">The sequence shown here is derived from an EMBL/GenBank/DDBJ whole genome shotgun (WGS) entry which is preliminary data.</text>
</comment>